<organism evidence="3 4">
    <name type="scientific">Brassica carinata</name>
    <name type="common">Ethiopian mustard</name>
    <name type="synonym">Abyssinian cabbage</name>
    <dbReference type="NCBI Taxonomy" id="52824"/>
    <lineage>
        <taxon>Eukaryota</taxon>
        <taxon>Viridiplantae</taxon>
        <taxon>Streptophyta</taxon>
        <taxon>Embryophyta</taxon>
        <taxon>Tracheophyta</taxon>
        <taxon>Spermatophyta</taxon>
        <taxon>Magnoliopsida</taxon>
        <taxon>eudicotyledons</taxon>
        <taxon>Gunneridae</taxon>
        <taxon>Pentapetalae</taxon>
        <taxon>rosids</taxon>
        <taxon>malvids</taxon>
        <taxon>Brassicales</taxon>
        <taxon>Brassicaceae</taxon>
        <taxon>Brassiceae</taxon>
        <taxon>Brassica</taxon>
    </lineage>
</organism>
<proteinExistence type="predicted"/>
<feature type="compositionally biased region" description="Basic and acidic residues" evidence="1">
    <location>
        <begin position="416"/>
        <end position="434"/>
    </location>
</feature>
<comment type="caution">
    <text evidence="3">The sequence shown here is derived from an EMBL/GenBank/DDBJ whole genome shotgun (WGS) entry which is preliminary data.</text>
</comment>
<feature type="region of interest" description="Disordered" evidence="1">
    <location>
        <begin position="212"/>
        <end position="237"/>
    </location>
</feature>
<accession>A0A8X7WHK5</accession>
<feature type="compositionally biased region" description="Basic and acidic residues" evidence="1">
    <location>
        <begin position="1"/>
        <end position="13"/>
    </location>
</feature>
<feature type="compositionally biased region" description="Basic and acidic residues" evidence="1">
    <location>
        <begin position="63"/>
        <end position="86"/>
    </location>
</feature>
<evidence type="ECO:0000256" key="1">
    <source>
        <dbReference type="SAM" id="MobiDB-lite"/>
    </source>
</evidence>
<dbReference type="InterPro" id="IPR005048">
    <property type="entry name" value="DUF287"/>
</dbReference>
<feature type="compositionally biased region" description="Basic and acidic residues" evidence="1">
    <location>
        <begin position="378"/>
        <end position="389"/>
    </location>
</feature>
<keyword evidence="4" id="KW-1185">Reference proteome</keyword>
<sequence>MLNRDDPKSKEDGSSSVGGDETAVVEANPSGIEKSVAPGTDESPRDRDESEENASGKEEEEESSKKDEGEESREVNEGEKEKEAVDEGEKLLAFEAIPSLRNHYRKCDWCTPHCPRMCKMEYKRKSGTKAFSLNAMNDKLGTDTKDIESILVAKTAEKELLQAIGMDKERCWADDSDDAAVDSWSKILEKGSTQVFFEERFRIDCEARIAKLNGPTNPIGGPSNNAQSEAHEDSVEDTGHEALKAMDGRLMKAVKDAVKVAVKDAVKELNKTVSSLSDKVTLLEDEVKSLRSSGENQSEENKESDEEDDVDKASEEEDGGDKETKESEEEDDVNNYIRDVTNEVQDEHGTMDEDDAQMIAEAEKAEAEKAKKKKKRVRIDDRKEAEPSKKAKGLGKARTPVFTRSKVAKKGAKKAAAAEKEAAAAKKAAGEKKAAQKKPSQKPKEKTMKVGKKTDIKIGWILRVPRHLVDDCPPTRASSRNPTLGIRHEAKHVTFSLPSLHLPILLVWMSHDSE</sequence>
<protein>
    <recommendedName>
        <fullName evidence="2">DUF287 domain-containing protein</fullName>
    </recommendedName>
</protein>
<evidence type="ECO:0000313" key="4">
    <source>
        <dbReference type="Proteomes" id="UP000886595"/>
    </source>
</evidence>
<feature type="region of interest" description="Disordered" evidence="1">
    <location>
        <begin position="1"/>
        <end position="86"/>
    </location>
</feature>
<evidence type="ECO:0000259" key="2">
    <source>
        <dbReference type="Pfam" id="PF03384"/>
    </source>
</evidence>
<feature type="compositionally biased region" description="Acidic residues" evidence="1">
    <location>
        <begin position="302"/>
        <end position="333"/>
    </location>
</feature>
<gene>
    <name evidence="3" type="ORF">Bca52824_001526</name>
</gene>
<name>A0A8X7WHK5_BRACI</name>
<dbReference type="Proteomes" id="UP000886595">
    <property type="component" value="Unassembled WGS sequence"/>
</dbReference>
<dbReference type="Pfam" id="PF03384">
    <property type="entry name" value="DUF287"/>
    <property type="match status" value="1"/>
</dbReference>
<evidence type="ECO:0000313" key="3">
    <source>
        <dbReference type="EMBL" id="KAG2330346.1"/>
    </source>
</evidence>
<feature type="compositionally biased region" description="Basic and acidic residues" evidence="1">
    <location>
        <begin position="442"/>
        <end position="451"/>
    </location>
</feature>
<dbReference type="AlphaFoldDB" id="A0A8X7WHK5"/>
<feature type="domain" description="DUF287" evidence="2">
    <location>
        <begin position="147"/>
        <end position="199"/>
    </location>
</feature>
<dbReference type="EMBL" id="JAAMPC010000001">
    <property type="protein sequence ID" value="KAG2330346.1"/>
    <property type="molecule type" value="Genomic_DNA"/>
</dbReference>
<feature type="region of interest" description="Disordered" evidence="1">
    <location>
        <begin position="288"/>
        <end position="451"/>
    </location>
</feature>
<reference evidence="3 4" key="1">
    <citation type="submission" date="2020-02" db="EMBL/GenBank/DDBJ databases">
        <authorList>
            <person name="Ma Q."/>
            <person name="Huang Y."/>
            <person name="Song X."/>
            <person name="Pei D."/>
        </authorList>
    </citation>
    <scope>NUCLEOTIDE SEQUENCE [LARGE SCALE GENOMIC DNA]</scope>
    <source>
        <strain evidence="3">Sxm20200214</strain>
        <tissue evidence="3">Leaf</tissue>
    </source>
</reference>